<dbReference type="InterPro" id="IPR004360">
    <property type="entry name" value="Glyas_Fos-R_dOase_dom"/>
</dbReference>
<dbReference type="AlphaFoldDB" id="A0A6A6U1D6"/>
<dbReference type="GO" id="GO:0051213">
    <property type="term" value="F:dioxygenase activity"/>
    <property type="evidence" value="ECO:0007669"/>
    <property type="project" value="UniProtKB-KW"/>
</dbReference>
<feature type="signal peptide" evidence="2">
    <location>
        <begin position="1"/>
        <end position="16"/>
    </location>
</feature>
<evidence type="ECO:0000313" key="4">
    <source>
        <dbReference type="EMBL" id="KAF2665922.1"/>
    </source>
</evidence>
<dbReference type="Pfam" id="PF00903">
    <property type="entry name" value="Glyoxalase"/>
    <property type="match status" value="1"/>
</dbReference>
<dbReference type="GO" id="GO:0046491">
    <property type="term" value="P:L-methylmalonyl-CoA metabolic process"/>
    <property type="evidence" value="ECO:0007669"/>
    <property type="project" value="TreeGrafter"/>
</dbReference>
<name>A0A6A6U1D6_9PEZI</name>
<protein>
    <submittedName>
        <fullName evidence="4">Glyoxalase/Bleomycin resistance protein/Dihydroxybiphenyl dioxygenase</fullName>
    </submittedName>
</protein>
<gene>
    <name evidence="4" type="ORF">BT63DRAFT_44209</name>
</gene>
<dbReference type="EMBL" id="MU004239">
    <property type="protein sequence ID" value="KAF2665922.1"/>
    <property type="molecule type" value="Genomic_DNA"/>
</dbReference>
<dbReference type="PANTHER" id="PTHR43048">
    <property type="entry name" value="METHYLMALONYL-COA EPIMERASE"/>
    <property type="match status" value="1"/>
</dbReference>
<accession>A0A6A6U1D6</accession>
<dbReference type="GO" id="GO:0004493">
    <property type="term" value="F:methylmalonyl-CoA epimerase activity"/>
    <property type="evidence" value="ECO:0007669"/>
    <property type="project" value="TreeGrafter"/>
</dbReference>
<dbReference type="InterPro" id="IPR037523">
    <property type="entry name" value="VOC_core"/>
</dbReference>
<dbReference type="PANTHER" id="PTHR43048:SF3">
    <property type="entry name" value="METHYLMALONYL-COA EPIMERASE, MITOCHONDRIAL"/>
    <property type="match status" value="1"/>
</dbReference>
<dbReference type="SUPFAM" id="SSF54593">
    <property type="entry name" value="Glyoxalase/Bleomycin resistance protein/Dihydroxybiphenyl dioxygenase"/>
    <property type="match status" value="1"/>
</dbReference>
<keyword evidence="1" id="KW-0479">Metal-binding</keyword>
<reference evidence="4" key="1">
    <citation type="journal article" date="2020" name="Stud. Mycol.">
        <title>101 Dothideomycetes genomes: a test case for predicting lifestyles and emergence of pathogens.</title>
        <authorList>
            <person name="Haridas S."/>
            <person name="Albert R."/>
            <person name="Binder M."/>
            <person name="Bloem J."/>
            <person name="Labutti K."/>
            <person name="Salamov A."/>
            <person name="Andreopoulos B."/>
            <person name="Baker S."/>
            <person name="Barry K."/>
            <person name="Bills G."/>
            <person name="Bluhm B."/>
            <person name="Cannon C."/>
            <person name="Castanera R."/>
            <person name="Culley D."/>
            <person name="Daum C."/>
            <person name="Ezra D."/>
            <person name="Gonzalez J."/>
            <person name="Henrissat B."/>
            <person name="Kuo A."/>
            <person name="Liang C."/>
            <person name="Lipzen A."/>
            <person name="Lutzoni F."/>
            <person name="Magnuson J."/>
            <person name="Mondo S."/>
            <person name="Nolan M."/>
            <person name="Ohm R."/>
            <person name="Pangilinan J."/>
            <person name="Park H.-J."/>
            <person name="Ramirez L."/>
            <person name="Alfaro M."/>
            <person name="Sun H."/>
            <person name="Tritt A."/>
            <person name="Yoshinaga Y."/>
            <person name="Zwiers L.-H."/>
            <person name="Turgeon B."/>
            <person name="Goodwin S."/>
            <person name="Spatafora J."/>
            <person name="Crous P."/>
            <person name="Grigoriev I."/>
        </authorList>
    </citation>
    <scope>NUCLEOTIDE SEQUENCE</scope>
    <source>
        <strain evidence="4">CBS 115976</strain>
    </source>
</reference>
<feature type="domain" description="VOC" evidence="3">
    <location>
        <begin position="18"/>
        <end position="141"/>
    </location>
</feature>
<dbReference type="InterPro" id="IPR051785">
    <property type="entry name" value="MMCE/EMCE_epimerase"/>
</dbReference>
<dbReference type="GO" id="GO:0046872">
    <property type="term" value="F:metal ion binding"/>
    <property type="evidence" value="ECO:0007669"/>
    <property type="project" value="UniProtKB-KW"/>
</dbReference>
<evidence type="ECO:0000256" key="1">
    <source>
        <dbReference type="ARBA" id="ARBA00022723"/>
    </source>
</evidence>
<keyword evidence="4" id="KW-0223">Dioxygenase</keyword>
<dbReference type="InterPro" id="IPR029068">
    <property type="entry name" value="Glyas_Bleomycin-R_OHBP_Dase"/>
</dbReference>
<dbReference type="PROSITE" id="PS51819">
    <property type="entry name" value="VOC"/>
    <property type="match status" value="1"/>
</dbReference>
<keyword evidence="2" id="KW-0732">Signal</keyword>
<keyword evidence="5" id="KW-1185">Reference proteome</keyword>
<keyword evidence="4" id="KW-0560">Oxidoreductase</keyword>
<dbReference type="Proteomes" id="UP000799302">
    <property type="component" value="Unassembled WGS sequence"/>
</dbReference>
<evidence type="ECO:0000256" key="2">
    <source>
        <dbReference type="SAM" id="SignalP"/>
    </source>
</evidence>
<organism evidence="4 5">
    <name type="scientific">Microthyrium microscopicum</name>
    <dbReference type="NCBI Taxonomy" id="703497"/>
    <lineage>
        <taxon>Eukaryota</taxon>
        <taxon>Fungi</taxon>
        <taxon>Dikarya</taxon>
        <taxon>Ascomycota</taxon>
        <taxon>Pezizomycotina</taxon>
        <taxon>Dothideomycetes</taxon>
        <taxon>Dothideomycetes incertae sedis</taxon>
        <taxon>Microthyriales</taxon>
        <taxon>Microthyriaceae</taxon>
        <taxon>Microthyrium</taxon>
    </lineage>
</organism>
<feature type="chain" id="PRO_5025497439" evidence="2">
    <location>
        <begin position="17"/>
        <end position="148"/>
    </location>
</feature>
<evidence type="ECO:0000259" key="3">
    <source>
        <dbReference type="PROSITE" id="PS51819"/>
    </source>
</evidence>
<evidence type="ECO:0000313" key="5">
    <source>
        <dbReference type="Proteomes" id="UP000799302"/>
    </source>
</evidence>
<dbReference type="OrthoDB" id="16820at2759"/>
<proteinExistence type="predicted"/>
<sequence length="148" mass="15753">MLSFKALLLLVPTAMAARFGAVGVAVSDMAKSQAFYEKSLGLKAAGQVLVTSEFNETIMTIPGSGTGPALVLMKYKSPKTTTDLPVKLVFYVDDMTATMSKMKEAGARVINEPGSLKIRNVTLPTAFVKDPDGYSVELNPMSAFGKLP</sequence>
<dbReference type="Gene3D" id="3.10.180.10">
    <property type="entry name" value="2,3-Dihydroxybiphenyl 1,2-Dioxygenase, domain 1"/>
    <property type="match status" value="1"/>
</dbReference>